<comment type="caution">
    <text evidence="3">The sequence shown here is derived from an EMBL/GenBank/DDBJ whole genome shotgun (WGS) entry which is preliminary data.</text>
</comment>
<feature type="domain" description="NAD-dependent epimerase/dehydratase" evidence="2">
    <location>
        <begin position="7"/>
        <end position="247"/>
    </location>
</feature>
<evidence type="ECO:0000259" key="2">
    <source>
        <dbReference type="Pfam" id="PF01370"/>
    </source>
</evidence>
<reference evidence="3" key="1">
    <citation type="journal article" date="2020" name="mSystems">
        <title>Genome- and Community-Level Interaction Insights into Carbon Utilization and Element Cycling Functions of Hydrothermarchaeota in Hydrothermal Sediment.</title>
        <authorList>
            <person name="Zhou Z."/>
            <person name="Liu Y."/>
            <person name="Xu W."/>
            <person name="Pan J."/>
            <person name="Luo Z.H."/>
            <person name="Li M."/>
        </authorList>
    </citation>
    <scope>NUCLEOTIDE SEQUENCE [LARGE SCALE GENOMIC DNA]</scope>
    <source>
        <strain evidence="3">SpSt-780</strain>
    </source>
</reference>
<dbReference type="Gene3D" id="3.40.50.720">
    <property type="entry name" value="NAD(P)-binding Rossmann-like Domain"/>
    <property type="match status" value="1"/>
</dbReference>
<evidence type="ECO:0000313" key="3">
    <source>
        <dbReference type="EMBL" id="HGW91647.1"/>
    </source>
</evidence>
<dbReference type="AlphaFoldDB" id="A0A7C4YH28"/>
<dbReference type="InterPro" id="IPR036291">
    <property type="entry name" value="NAD(P)-bd_dom_sf"/>
</dbReference>
<proteinExistence type="inferred from homology"/>
<dbReference type="Pfam" id="PF01370">
    <property type="entry name" value="Epimerase"/>
    <property type="match status" value="1"/>
</dbReference>
<name>A0A7C4YH28_UNCW3</name>
<dbReference type="SUPFAM" id="SSF51735">
    <property type="entry name" value="NAD(P)-binding Rossmann-fold domains"/>
    <property type="match status" value="1"/>
</dbReference>
<organism evidence="3">
    <name type="scientific">candidate division WOR-3 bacterium</name>
    <dbReference type="NCBI Taxonomy" id="2052148"/>
    <lineage>
        <taxon>Bacteria</taxon>
        <taxon>Bacteria division WOR-3</taxon>
    </lineage>
</organism>
<accession>A0A7C4YH28</accession>
<evidence type="ECO:0000256" key="1">
    <source>
        <dbReference type="ARBA" id="ARBA00007637"/>
    </source>
</evidence>
<dbReference type="InterPro" id="IPR001509">
    <property type="entry name" value="Epimerase_deHydtase"/>
</dbReference>
<sequence length="325" mass="36826">MFENKNVLITGGLGFIGSNLAIKLVELGAKVTIADAMIPEYGGNLFNVEPIKDKIHINFTDIRSETSMEYLVRNQDYIFHLAGQVSHIMSLSNPFPDIDINIKGTAVIMEALKKFNRDAIVVYTGTRGQYGSAVSLPVNEEAPLKPKGIYEISNLAAEQIVKVYNDVFGIRSVLLRLTNIYGPRAQMKHSKYNVANWFIRLAIDNEVIKVFGDGSLKRDFLYVDDCVDAIIKVATNEKAYGEIFNVGVDKPVTILEFVKKVIEICGTGKWEFAPYTPERLAQEPGDYYSDITKIRTFVNWGPKTLLEEGIKKTIEYYKKYKKYYW</sequence>
<dbReference type="PANTHER" id="PTHR43000">
    <property type="entry name" value="DTDP-D-GLUCOSE 4,6-DEHYDRATASE-RELATED"/>
    <property type="match status" value="1"/>
</dbReference>
<dbReference type="PRINTS" id="PR01713">
    <property type="entry name" value="NUCEPIMERASE"/>
</dbReference>
<protein>
    <submittedName>
        <fullName evidence="3">NAD-dependent epimerase/dehydratase family protein</fullName>
    </submittedName>
</protein>
<gene>
    <name evidence="3" type="ORF">ENV67_03795</name>
</gene>
<comment type="similarity">
    <text evidence="1">Belongs to the NAD(P)-dependent epimerase/dehydratase family.</text>
</comment>
<dbReference type="EMBL" id="DTHG01000045">
    <property type="protein sequence ID" value="HGW91647.1"/>
    <property type="molecule type" value="Genomic_DNA"/>
</dbReference>